<feature type="non-terminal residue" evidence="1">
    <location>
        <position position="64"/>
    </location>
</feature>
<reference evidence="1" key="1">
    <citation type="submission" date="2020-01" db="EMBL/GenBank/DDBJ databases">
        <title>Insect and environment-associated Actinomycetes.</title>
        <authorList>
            <person name="Currrie C."/>
            <person name="Chevrette M."/>
            <person name="Carlson C."/>
            <person name="Stubbendieck R."/>
            <person name="Wendt-Pienkowski E."/>
        </authorList>
    </citation>
    <scope>NUCLEOTIDE SEQUENCE</scope>
    <source>
        <strain evidence="1">SID7499</strain>
    </source>
</reference>
<dbReference type="AlphaFoldDB" id="A0A6G3XKW8"/>
<dbReference type="EMBL" id="JAAGMN010007302">
    <property type="protein sequence ID" value="NEE18458.1"/>
    <property type="molecule type" value="Genomic_DNA"/>
</dbReference>
<comment type="caution">
    <text evidence="1">The sequence shown here is derived from an EMBL/GenBank/DDBJ whole genome shotgun (WGS) entry which is preliminary data.</text>
</comment>
<name>A0A6G3XKW8_9ACTN</name>
<organism evidence="1">
    <name type="scientific">Streptomyces sp. SID7499</name>
    <dbReference type="NCBI Taxonomy" id="2706086"/>
    <lineage>
        <taxon>Bacteria</taxon>
        <taxon>Bacillati</taxon>
        <taxon>Actinomycetota</taxon>
        <taxon>Actinomycetes</taxon>
        <taxon>Kitasatosporales</taxon>
        <taxon>Streptomycetaceae</taxon>
        <taxon>Streptomyces</taxon>
    </lineage>
</organism>
<protein>
    <submittedName>
        <fullName evidence="1">Uncharacterized protein</fullName>
    </submittedName>
</protein>
<gene>
    <name evidence="1" type="ORF">G3M58_69820</name>
</gene>
<evidence type="ECO:0000313" key="1">
    <source>
        <dbReference type="EMBL" id="NEE18458.1"/>
    </source>
</evidence>
<proteinExistence type="predicted"/>
<sequence length="64" mass="6581">MLALRLARGSHPLVLVRRLLVAAASAGVGFLLLCALGYAAGHPASAGSVLRLLWCFVPLAATVQ</sequence>
<accession>A0A6G3XKW8</accession>